<sequence>MLTFEEKLAIIESFPELQRKDVSLNRVNFHYEESITDKKIVVYHLHPNGNGFVYAERIDDNSYPLDHKGMVNIRDFSEEALKKIIRESIASLSEKEPIVETWVNDDNQTLTLVYDFDLWNIYAGEMLDGTYTTYNGATNYLQQEGFRRV</sequence>
<evidence type="ECO:0000313" key="2">
    <source>
        <dbReference type="Proteomes" id="UP001209318"/>
    </source>
</evidence>
<proteinExistence type="predicted"/>
<gene>
    <name evidence="1" type="ORF">OEV98_09395</name>
</gene>
<accession>A0AAE3ISF6</accession>
<reference evidence="1" key="1">
    <citation type="submission" date="2022-10" db="EMBL/GenBank/DDBJ databases">
        <title>Description of Fervidibacillus gen. nov. in the family Fervidibacillaceae fam. nov. with two species, Fervidibacillus albus sp. nov., and Fervidibacillus halotolerans sp. nov., isolated from tidal flat sediments.</title>
        <authorList>
            <person name="Kwon K.K."/>
            <person name="Yang S.-H."/>
        </authorList>
    </citation>
    <scope>NUCLEOTIDE SEQUENCE</scope>
    <source>
        <strain evidence="1">JCM 19140</strain>
    </source>
</reference>
<dbReference type="EMBL" id="JAOUSF010000003">
    <property type="protein sequence ID" value="MCU9613775.1"/>
    <property type="molecule type" value="Genomic_DNA"/>
</dbReference>
<evidence type="ECO:0000313" key="1">
    <source>
        <dbReference type="EMBL" id="MCU9613775.1"/>
    </source>
</evidence>
<comment type="caution">
    <text evidence="1">The sequence shown here is derived from an EMBL/GenBank/DDBJ whole genome shotgun (WGS) entry which is preliminary data.</text>
</comment>
<dbReference type="AlphaFoldDB" id="A0AAE3ISF6"/>
<dbReference type="RefSeq" id="WP_263073017.1">
    <property type="nucleotide sequence ID" value="NZ_JAOUSF010000003.1"/>
</dbReference>
<organism evidence="1 2">
    <name type="scientific">Perspicuibacillus lycopersici</name>
    <dbReference type="NCBI Taxonomy" id="1325689"/>
    <lineage>
        <taxon>Bacteria</taxon>
        <taxon>Bacillati</taxon>
        <taxon>Bacillota</taxon>
        <taxon>Bacilli</taxon>
        <taxon>Bacillales</taxon>
        <taxon>Bacillaceae</taxon>
        <taxon>Perspicuibacillus</taxon>
    </lineage>
</organism>
<name>A0AAE3ISF6_9BACI</name>
<keyword evidence="2" id="KW-1185">Reference proteome</keyword>
<dbReference type="Proteomes" id="UP001209318">
    <property type="component" value="Unassembled WGS sequence"/>
</dbReference>
<protein>
    <submittedName>
        <fullName evidence="1">Uncharacterized protein</fullName>
    </submittedName>
</protein>